<dbReference type="EMBL" id="JQBR01000003">
    <property type="protein sequence ID" value="KRN66876.1"/>
    <property type="molecule type" value="Genomic_DNA"/>
</dbReference>
<accession>A0A0R2IX86</accession>
<dbReference type="PATRIC" id="fig|319652.3.peg.970"/>
<proteinExistence type="predicted"/>
<keyword evidence="1" id="KW-0812">Transmembrane</keyword>
<dbReference type="STRING" id="319652.IV80_GL000964"/>
<dbReference type="RefSeq" id="WP_057749502.1">
    <property type="nucleotide sequence ID" value="NZ_BJVH01000014.1"/>
</dbReference>
<gene>
    <name evidence="2" type="ORF">IV80_GL000964</name>
</gene>
<reference evidence="2 3" key="1">
    <citation type="journal article" date="2015" name="Genome Announc.">
        <title>Expanding the biotechnology potential of lactobacilli through comparative genomics of 213 strains and associated genera.</title>
        <authorList>
            <person name="Sun Z."/>
            <person name="Harris H.M."/>
            <person name="McCann A."/>
            <person name="Guo C."/>
            <person name="Argimon S."/>
            <person name="Zhang W."/>
            <person name="Yang X."/>
            <person name="Jeffery I.B."/>
            <person name="Cooney J.C."/>
            <person name="Kagawa T.F."/>
            <person name="Liu W."/>
            <person name="Song Y."/>
            <person name="Salvetti E."/>
            <person name="Wrobel A."/>
            <person name="Rasinkangas P."/>
            <person name="Parkhill J."/>
            <person name="Rea M.C."/>
            <person name="O'Sullivan O."/>
            <person name="Ritari J."/>
            <person name="Douillard F.P."/>
            <person name="Paul Ross R."/>
            <person name="Yang R."/>
            <person name="Briner A.E."/>
            <person name="Felis G.E."/>
            <person name="de Vos W.M."/>
            <person name="Barrangou R."/>
            <person name="Klaenhammer T.R."/>
            <person name="Caufield P.W."/>
            <person name="Cui Y."/>
            <person name="Zhang H."/>
            <person name="O'Toole P.W."/>
        </authorList>
    </citation>
    <scope>NUCLEOTIDE SEQUENCE [LARGE SCALE GENOMIC DNA]</scope>
    <source>
        <strain evidence="2 3">DSM 17757</strain>
    </source>
</reference>
<sequence length="172" mass="20623">MAPKKKTKNDDETQMAFTDHYFEKGHWLLKIWQTIVALLGWLGVFIPLVVTGLSYFGVKYHFFKPLWIYREGIFEVQFISVILLFSFVMVLVFSVSMALIQNRKRDRLVEQWPTFNPINQKKRSTELNQFMDQRFGPAEKRQNVRNYQVEPEQNIETHEIKQLFDQHHIDEL</sequence>
<keyword evidence="3" id="KW-1185">Reference proteome</keyword>
<keyword evidence="1" id="KW-1133">Transmembrane helix</keyword>
<comment type="caution">
    <text evidence="2">The sequence shown here is derived from an EMBL/GenBank/DDBJ whole genome shotgun (WGS) entry which is preliminary data.</text>
</comment>
<organism evidence="2 3">
    <name type="scientific">Pediococcus cellicola</name>
    <dbReference type="NCBI Taxonomy" id="319652"/>
    <lineage>
        <taxon>Bacteria</taxon>
        <taxon>Bacillati</taxon>
        <taxon>Bacillota</taxon>
        <taxon>Bacilli</taxon>
        <taxon>Lactobacillales</taxon>
        <taxon>Lactobacillaceae</taxon>
        <taxon>Pediococcus</taxon>
    </lineage>
</organism>
<dbReference type="Proteomes" id="UP000051568">
    <property type="component" value="Unassembled WGS sequence"/>
</dbReference>
<dbReference type="OrthoDB" id="5244771at2"/>
<feature type="transmembrane region" description="Helical" evidence="1">
    <location>
        <begin position="78"/>
        <end position="100"/>
    </location>
</feature>
<protein>
    <submittedName>
        <fullName evidence="2">Uncharacterized protein</fullName>
    </submittedName>
</protein>
<evidence type="ECO:0000256" key="1">
    <source>
        <dbReference type="SAM" id="Phobius"/>
    </source>
</evidence>
<evidence type="ECO:0000313" key="3">
    <source>
        <dbReference type="Proteomes" id="UP000051568"/>
    </source>
</evidence>
<keyword evidence="1" id="KW-0472">Membrane</keyword>
<dbReference type="AlphaFoldDB" id="A0A0R2IX86"/>
<feature type="transmembrane region" description="Helical" evidence="1">
    <location>
        <begin position="35"/>
        <end position="58"/>
    </location>
</feature>
<name>A0A0R2IX86_9LACO</name>
<evidence type="ECO:0000313" key="2">
    <source>
        <dbReference type="EMBL" id="KRN66876.1"/>
    </source>
</evidence>